<organism evidence="1 2">
    <name type="scientific">Senna tora</name>
    <dbReference type="NCBI Taxonomy" id="362788"/>
    <lineage>
        <taxon>Eukaryota</taxon>
        <taxon>Viridiplantae</taxon>
        <taxon>Streptophyta</taxon>
        <taxon>Embryophyta</taxon>
        <taxon>Tracheophyta</taxon>
        <taxon>Spermatophyta</taxon>
        <taxon>Magnoliopsida</taxon>
        <taxon>eudicotyledons</taxon>
        <taxon>Gunneridae</taxon>
        <taxon>Pentapetalae</taxon>
        <taxon>rosids</taxon>
        <taxon>fabids</taxon>
        <taxon>Fabales</taxon>
        <taxon>Fabaceae</taxon>
        <taxon>Caesalpinioideae</taxon>
        <taxon>Cassia clade</taxon>
        <taxon>Senna</taxon>
    </lineage>
</organism>
<dbReference type="Proteomes" id="UP000634136">
    <property type="component" value="Unassembled WGS sequence"/>
</dbReference>
<accession>A0A834TMM5</accession>
<protein>
    <submittedName>
        <fullName evidence="1">Uncharacterized protein</fullName>
    </submittedName>
</protein>
<reference evidence="1" key="1">
    <citation type="submission" date="2020-09" db="EMBL/GenBank/DDBJ databases">
        <title>Genome-Enabled Discovery of Anthraquinone Biosynthesis in Senna tora.</title>
        <authorList>
            <person name="Kang S.-H."/>
            <person name="Pandey R.P."/>
            <person name="Lee C.-M."/>
            <person name="Sim J.-S."/>
            <person name="Jeong J.-T."/>
            <person name="Choi B.-S."/>
            <person name="Jung M."/>
            <person name="Ginzburg D."/>
            <person name="Zhao K."/>
            <person name="Won S.Y."/>
            <person name="Oh T.-J."/>
            <person name="Yu Y."/>
            <person name="Kim N.-H."/>
            <person name="Lee O.R."/>
            <person name="Lee T.-H."/>
            <person name="Bashyal P."/>
            <person name="Kim T.-S."/>
            <person name="Lee W.-H."/>
            <person name="Kawkins C."/>
            <person name="Kim C.-K."/>
            <person name="Kim J.S."/>
            <person name="Ahn B.O."/>
            <person name="Rhee S.Y."/>
            <person name="Sohng J.K."/>
        </authorList>
    </citation>
    <scope>NUCLEOTIDE SEQUENCE</scope>
    <source>
        <tissue evidence="1">Leaf</tissue>
    </source>
</reference>
<comment type="caution">
    <text evidence="1">The sequence shown here is derived from an EMBL/GenBank/DDBJ whole genome shotgun (WGS) entry which is preliminary data.</text>
</comment>
<name>A0A834TMM5_9FABA</name>
<dbReference type="AlphaFoldDB" id="A0A834TMM5"/>
<dbReference type="EMBL" id="JAAIUW010000007">
    <property type="protein sequence ID" value="KAF7824640.1"/>
    <property type="molecule type" value="Genomic_DNA"/>
</dbReference>
<gene>
    <name evidence="1" type="ORF">G2W53_022784</name>
</gene>
<evidence type="ECO:0000313" key="2">
    <source>
        <dbReference type="Proteomes" id="UP000634136"/>
    </source>
</evidence>
<evidence type="ECO:0000313" key="1">
    <source>
        <dbReference type="EMBL" id="KAF7824640.1"/>
    </source>
</evidence>
<sequence>MGSSQEFSLSLLQIVLKYSISGHTNVDVWLLHGEPWQVVAEACWKQTKTLKKRWKKIAGNKRESYQVVDEVFQKQKRTLASSSQSLLEITKNPSIGDRSLLKIKENPRKQQLKLA</sequence>
<keyword evidence="2" id="KW-1185">Reference proteome</keyword>
<proteinExistence type="predicted"/>